<evidence type="ECO:0000256" key="1">
    <source>
        <dbReference type="SAM" id="Phobius"/>
    </source>
</evidence>
<dbReference type="AlphaFoldDB" id="A0A1Y0CGH2"/>
<keyword evidence="1" id="KW-1133">Transmembrane helix</keyword>
<geneLocation type="plasmid" evidence="2 3">
    <name>unnamed2</name>
</geneLocation>
<dbReference type="OrthoDB" id="9969916at2"/>
<keyword evidence="1" id="KW-0812">Transmembrane</keyword>
<name>A0A1Y0CGH2_9MYCO</name>
<organism evidence="2 3">
    <name type="scientific">Mycobacterium dioxanotrophicus</name>
    <dbReference type="NCBI Taxonomy" id="482462"/>
    <lineage>
        <taxon>Bacteria</taxon>
        <taxon>Bacillati</taxon>
        <taxon>Actinomycetota</taxon>
        <taxon>Actinomycetes</taxon>
        <taxon>Mycobacteriales</taxon>
        <taxon>Mycobacteriaceae</taxon>
        <taxon>Mycobacterium</taxon>
    </lineage>
</organism>
<sequence>MTEPVSQPGWIARTFTRARVLGVHLARIPFGDKSFDLPIVLSRVQLTVLGIGVFCGIVAFAVGSKLGIAAWLTWPVAVVTLAVMVALGFSSAPDRGAGLAAEGYARMLWVRLPFVSSISSSRPRSASRNIQRTQRIRMSMQLHEPPVFTQKRSRH</sequence>
<evidence type="ECO:0000313" key="3">
    <source>
        <dbReference type="Proteomes" id="UP000195331"/>
    </source>
</evidence>
<keyword evidence="1" id="KW-0472">Membrane</keyword>
<proteinExistence type="predicted"/>
<protein>
    <submittedName>
        <fullName evidence="2">Uncharacterized protein</fullName>
    </submittedName>
</protein>
<dbReference type="RefSeq" id="WP_087083651.1">
    <property type="nucleotide sequence ID" value="NZ_CP020811.1"/>
</dbReference>
<feature type="transmembrane region" description="Helical" evidence="1">
    <location>
        <begin position="68"/>
        <end position="89"/>
    </location>
</feature>
<dbReference type="EMBL" id="CP020811">
    <property type="protein sequence ID" value="ART74378.1"/>
    <property type="molecule type" value="Genomic_DNA"/>
</dbReference>
<feature type="transmembrane region" description="Helical" evidence="1">
    <location>
        <begin position="40"/>
        <end position="62"/>
    </location>
</feature>
<gene>
    <name evidence="2" type="ORF">BTO20_37810</name>
</gene>
<dbReference type="KEGG" id="mdx:BTO20_37810"/>
<keyword evidence="3" id="KW-1185">Reference proteome</keyword>
<reference evidence="2 3" key="1">
    <citation type="submission" date="2017-04" db="EMBL/GenBank/DDBJ databases">
        <title>Whole Genome Sequence of 1,4-Dioxane Degrading Bacterium Mycobacterium dioxanotrophicus PH-06.</title>
        <authorList>
            <person name="He Y."/>
        </authorList>
    </citation>
    <scope>NUCLEOTIDE SEQUENCE [LARGE SCALE GENOMIC DNA]</scope>
    <source>
        <strain evidence="2 3">PH-06</strain>
        <plasmid evidence="2 3">unnamed2</plasmid>
    </source>
</reference>
<dbReference type="Proteomes" id="UP000195331">
    <property type="component" value="Plasmid unnamed2"/>
</dbReference>
<evidence type="ECO:0000313" key="2">
    <source>
        <dbReference type="EMBL" id="ART74378.1"/>
    </source>
</evidence>
<accession>A0A1Y0CGH2</accession>
<keyword evidence="2" id="KW-0614">Plasmid</keyword>